<dbReference type="EMBL" id="CAJVAF010000039">
    <property type="protein sequence ID" value="CAG7589485.1"/>
    <property type="molecule type" value="Genomic_DNA"/>
</dbReference>
<dbReference type="InterPro" id="IPR013519">
    <property type="entry name" value="Int_alpha_beta-p"/>
</dbReference>
<dbReference type="Pfam" id="PF01839">
    <property type="entry name" value="FG-GAP"/>
    <property type="match status" value="1"/>
</dbReference>
<accession>A0A8S4BVI5</accession>
<keyword evidence="1" id="KW-0732">Signal</keyword>
<name>A0A8S4BVI5_9ACAR</name>
<sequence>MELRDLNGSNGFIIVGASAGATLGESLFAASDMNGDGKNDIIICAPNSAPDNRGSAGQVYVIFG</sequence>
<organism evidence="5 6">
    <name type="scientific">Hyalomma marginatum</name>
    <dbReference type="NCBI Taxonomy" id="34627"/>
    <lineage>
        <taxon>Eukaryota</taxon>
        <taxon>Metazoa</taxon>
        <taxon>Ecdysozoa</taxon>
        <taxon>Arthropoda</taxon>
        <taxon>Chelicerata</taxon>
        <taxon>Arachnida</taxon>
        <taxon>Acari</taxon>
        <taxon>Parasitiformes</taxon>
        <taxon>Ixodida</taxon>
        <taxon>Ixodoidea</taxon>
        <taxon>Ixodidae</taxon>
        <taxon>Hyalomminae</taxon>
        <taxon>Hyalomma</taxon>
    </lineage>
</organism>
<dbReference type="AlphaFoldDB" id="A0A8S4BVI5"/>
<proteinExistence type="predicted"/>
<dbReference type="Proteomes" id="UP000837675">
    <property type="component" value="Unassembled WGS sequence"/>
</dbReference>
<feature type="repeat" description="FG-GAP" evidence="4">
    <location>
        <begin position="9"/>
        <end position="64"/>
    </location>
</feature>
<keyword evidence="3" id="KW-0325">Glycoprotein</keyword>
<gene>
    <name evidence="5" type="ORF">MHYMCMPASI_00153</name>
</gene>
<evidence type="ECO:0000256" key="2">
    <source>
        <dbReference type="ARBA" id="ARBA00022737"/>
    </source>
</evidence>
<reference evidence="5" key="1">
    <citation type="submission" date="2021-06" db="EMBL/GenBank/DDBJ databases">
        <authorList>
            <person name="Nardi T."/>
            <person name="Nardi T."/>
        </authorList>
    </citation>
    <scope>NUCLEOTIDE SEQUENCE</scope>
</reference>
<keyword evidence="6" id="KW-1185">Reference proteome</keyword>
<protein>
    <submittedName>
        <fullName evidence="5">FG-GAP repeat-containing protein</fullName>
    </submittedName>
</protein>
<dbReference type="SUPFAM" id="SSF69318">
    <property type="entry name" value="Integrin alpha N-terminal domain"/>
    <property type="match status" value="1"/>
</dbReference>
<evidence type="ECO:0000313" key="5">
    <source>
        <dbReference type="EMBL" id="CAG7589485.1"/>
    </source>
</evidence>
<evidence type="ECO:0000313" key="6">
    <source>
        <dbReference type="Proteomes" id="UP000837675"/>
    </source>
</evidence>
<dbReference type="Gene3D" id="2.130.10.130">
    <property type="entry name" value="Integrin alpha, N-terminal"/>
    <property type="match status" value="1"/>
</dbReference>
<evidence type="ECO:0000256" key="1">
    <source>
        <dbReference type="ARBA" id="ARBA00022729"/>
    </source>
</evidence>
<dbReference type="InterPro" id="IPR013517">
    <property type="entry name" value="FG-GAP"/>
</dbReference>
<evidence type="ECO:0000256" key="3">
    <source>
        <dbReference type="ARBA" id="ARBA00023180"/>
    </source>
</evidence>
<dbReference type="InterPro" id="IPR028994">
    <property type="entry name" value="Integrin_alpha_N"/>
</dbReference>
<keyword evidence="2" id="KW-0677">Repeat</keyword>
<dbReference type="PROSITE" id="PS51470">
    <property type="entry name" value="FG_GAP"/>
    <property type="match status" value="1"/>
</dbReference>
<comment type="caution">
    <text evidence="5">The sequence shown here is derived from an EMBL/GenBank/DDBJ whole genome shotgun (WGS) entry which is preliminary data.</text>
</comment>
<evidence type="ECO:0000256" key="4">
    <source>
        <dbReference type="PROSITE-ProRule" id="PRU00803"/>
    </source>
</evidence>